<protein>
    <recommendedName>
        <fullName evidence="15">PH domain-containing protein</fullName>
    </recommendedName>
</protein>
<evidence type="ECO:0000313" key="1">
    <source>
        <dbReference type="EMBL" id="KAF0757955.1"/>
    </source>
</evidence>
<evidence type="ECO:0000313" key="3">
    <source>
        <dbReference type="EMBL" id="RHY17536.1"/>
    </source>
</evidence>
<evidence type="ECO:0000313" key="8">
    <source>
        <dbReference type="Proteomes" id="UP000265427"/>
    </source>
</evidence>
<dbReference type="Proteomes" id="UP000266239">
    <property type="component" value="Unassembled WGS sequence"/>
</dbReference>
<evidence type="ECO:0008006" key="15">
    <source>
        <dbReference type="Google" id="ProtNLM"/>
    </source>
</evidence>
<evidence type="ECO:0000313" key="2">
    <source>
        <dbReference type="EMBL" id="RHY07557.1"/>
    </source>
</evidence>
<dbReference type="EMBL" id="QUTE01022258">
    <property type="protein sequence ID" value="RHY82559.1"/>
    <property type="molecule type" value="Genomic_DNA"/>
</dbReference>
<dbReference type="EMBL" id="VJMI01009787">
    <property type="protein sequence ID" value="KAF0757955.1"/>
    <property type="molecule type" value="Genomic_DNA"/>
</dbReference>
<dbReference type="AlphaFoldDB" id="A0A397DGE5"/>
<evidence type="ECO:0000313" key="14">
    <source>
        <dbReference type="Proteomes" id="UP000469452"/>
    </source>
</evidence>
<keyword evidence="13" id="KW-1185">Reference proteome</keyword>
<reference evidence="8 9" key="2">
    <citation type="submission" date="2018-08" db="EMBL/GenBank/DDBJ databases">
        <title>Aphanomyces genome sequencing and annotation.</title>
        <authorList>
            <person name="Minardi D."/>
            <person name="Oidtmann B."/>
            <person name="Van Der Giezen M."/>
            <person name="Studholme D.J."/>
        </authorList>
    </citation>
    <scope>NUCLEOTIDE SEQUENCE [LARGE SCALE GENOMIC DNA]</scope>
    <source>
        <strain evidence="6 10">197901</strain>
        <strain evidence="4 12">D2</strain>
        <strain evidence="3 8">Kv</strain>
        <strain evidence="5 9">SA</strain>
        <strain evidence="2 11">Yx</strain>
    </source>
</reference>
<evidence type="ECO:0000313" key="6">
    <source>
        <dbReference type="EMBL" id="RHY82559.1"/>
    </source>
</evidence>
<accession>A0A397DGE5</accession>
<evidence type="ECO:0000313" key="12">
    <source>
        <dbReference type="Proteomes" id="UP000266643"/>
    </source>
</evidence>
<dbReference type="Proteomes" id="UP000284702">
    <property type="component" value="Unassembled WGS sequence"/>
</dbReference>
<name>A0A397DGE5_APHAT</name>
<reference evidence="1 14" key="3">
    <citation type="submission" date="2019-06" db="EMBL/GenBank/DDBJ databases">
        <title>Genomics analysis of Aphanomyces spp. identifies a new class of oomycete effector associated with host adaptation.</title>
        <authorList>
            <person name="Gaulin E."/>
        </authorList>
    </citation>
    <scope>NUCLEOTIDE SEQUENCE [LARGE SCALE GENOMIC DNA]</scope>
    <source>
        <strain evidence="1 14">E</strain>
    </source>
</reference>
<evidence type="ECO:0000313" key="13">
    <source>
        <dbReference type="Proteomes" id="UP000284702"/>
    </source>
</evidence>
<dbReference type="EMBL" id="QUSZ01003682">
    <property type="protein sequence ID" value="RHY17536.1"/>
    <property type="molecule type" value="Genomic_DNA"/>
</dbReference>
<dbReference type="Proteomes" id="UP000265427">
    <property type="component" value="Unassembled WGS sequence"/>
</dbReference>
<dbReference type="EMBL" id="QUTD01005119">
    <property type="protein sequence ID" value="RHY63974.1"/>
    <property type="molecule type" value="Genomic_DNA"/>
</dbReference>
<evidence type="ECO:0000313" key="4">
    <source>
        <dbReference type="EMBL" id="RHY63974.1"/>
    </source>
</evidence>
<gene>
    <name evidence="1" type="ORF">AaE_004095</name>
    <name evidence="7" type="ORF">B5M09_008971</name>
    <name evidence="2" type="ORF">DYB25_009405</name>
    <name evidence="4" type="ORF">DYB30_009047</name>
    <name evidence="6" type="ORF">DYB31_010573</name>
    <name evidence="3" type="ORF">DYB36_009868</name>
    <name evidence="5" type="ORF">DYB38_009974</name>
</gene>
<comment type="caution">
    <text evidence="4">The sequence shown here is derived from an EMBL/GenBank/DDBJ whole genome shotgun (WGS) entry which is preliminary data.</text>
</comment>
<sequence>MYRDGYLILIEHNPRSGNLKPVMVFCVFTDGDLKFFSEKGGVMLGCLSLPGRITKVKAECEVPTLLPHRFIVSSTEVTRIEGRRIKLGETRVLEFSAPTHDLMKEWANSMHLWRRMNWKDNVTFFDSYERIEHIDERALLRSFLKASPDKERWFLNPRSISPMIKALWDKRKSQIA</sequence>
<dbReference type="EMBL" id="QUTC01003803">
    <property type="protein sequence ID" value="RHY68191.1"/>
    <property type="molecule type" value="Genomic_DNA"/>
</dbReference>
<dbReference type="Proteomes" id="UP000265716">
    <property type="component" value="Unassembled WGS sequence"/>
</dbReference>
<dbReference type="Proteomes" id="UP000469452">
    <property type="component" value="Unassembled WGS sequence"/>
</dbReference>
<evidence type="ECO:0000313" key="7">
    <source>
        <dbReference type="EMBL" id="RQM22244.1"/>
    </source>
</evidence>
<dbReference type="Proteomes" id="UP000266196">
    <property type="component" value="Unassembled WGS sequence"/>
</dbReference>
<reference evidence="7 13" key="1">
    <citation type="submission" date="2018-07" db="EMBL/GenBank/DDBJ databases">
        <title>Annotation of Aphanomyces astaci genome assembly.</title>
        <authorList>
            <person name="Studholme D.J."/>
        </authorList>
    </citation>
    <scope>NUCLEOTIDE SEQUENCE [LARGE SCALE GENOMIC DNA]</scope>
    <source>
        <strain evidence="7">Pc</strain>
    </source>
</reference>
<dbReference type="SUPFAM" id="SSF50729">
    <property type="entry name" value="PH domain-like"/>
    <property type="match status" value="1"/>
</dbReference>
<dbReference type="Proteomes" id="UP000266643">
    <property type="component" value="Unassembled WGS sequence"/>
</dbReference>
<organism evidence="4 12">
    <name type="scientific">Aphanomyces astaci</name>
    <name type="common">Crayfish plague agent</name>
    <dbReference type="NCBI Taxonomy" id="112090"/>
    <lineage>
        <taxon>Eukaryota</taxon>
        <taxon>Sar</taxon>
        <taxon>Stramenopiles</taxon>
        <taxon>Oomycota</taxon>
        <taxon>Saprolegniomycetes</taxon>
        <taxon>Saprolegniales</taxon>
        <taxon>Verrucalvaceae</taxon>
        <taxon>Aphanomyces</taxon>
    </lineage>
</organism>
<evidence type="ECO:0000313" key="9">
    <source>
        <dbReference type="Proteomes" id="UP000265716"/>
    </source>
</evidence>
<dbReference type="EMBL" id="MZMZ02003245">
    <property type="protein sequence ID" value="RQM22244.1"/>
    <property type="molecule type" value="Genomic_DNA"/>
</dbReference>
<evidence type="ECO:0000313" key="11">
    <source>
        <dbReference type="Proteomes" id="UP000266239"/>
    </source>
</evidence>
<dbReference type="EMBL" id="QUTA01007298">
    <property type="protein sequence ID" value="RHY07557.1"/>
    <property type="molecule type" value="Genomic_DNA"/>
</dbReference>
<evidence type="ECO:0000313" key="5">
    <source>
        <dbReference type="EMBL" id="RHY68191.1"/>
    </source>
</evidence>
<evidence type="ECO:0000313" key="10">
    <source>
        <dbReference type="Proteomes" id="UP000266196"/>
    </source>
</evidence>
<proteinExistence type="predicted"/>